<gene>
    <name evidence="4" type="ORF">CCMP2556_LOCUS34375</name>
</gene>
<dbReference type="InterPro" id="IPR006573">
    <property type="entry name" value="NHR_dom"/>
</dbReference>
<name>A0ABP0P5G9_9DINO</name>
<feature type="domain" description="NHR" evidence="3">
    <location>
        <begin position="745"/>
        <end position="924"/>
    </location>
</feature>
<evidence type="ECO:0000259" key="2">
    <source>
        <dbReference type="PROSITE" id="PS50188"/>
    </source>
</evidence>
<proteinExistence type="predicted"/>
<dbReference type="Gene3D" id="1.20.5.190">
    <property type="match status" value="2"/>
</dbReference>
<dbReference type="PANTHER" id="PTHR12429:SF8">
    <property type="entry name" value="NEURALIZED-LIKE PROTEIN 2"/>
    <property type="match status" value="1"/>
</dbReference>
<dbReference type="Pfam" id="PF00612">
    <property type="entry name" value="IQ"/>
    <property type="match status" value="2"/>
</dbReference>
<dbReference type="Pfam" id="PF07177">
    <property type="entry name" value="Neuralized"/>
    <property type="match status" value="3"/>
</dbReference>
<feature type="compositionally biased region" description="Low complexity" evidence="1">
    <location>
        <begin position="664"/>
        <end position="675"/>
    </location>
</feature>
<dbReference type="PROSITE" id="PS50188">
    <property type="entry name" value="B302_SPRY"/>
    <property type="match status" value="1"/>
</dbReference>
<dbReference type="EMBL" id="CAXAMN010022473">
    <property type="protein sequence ID" value="CAK9069935.1"/>
    <property type="molecule type" value="Genomic_DNA"/>
</dbReference>
<dbReference type="InterPro" id="IPR000048">
    <property type="entry name" value="IQ_motif_EF-hand-BS"/>
</dbReference>
<reference evidence="4 5" key="1">
    <citation type="submission" date="2024-02" db="EMBL/GenBank/DDBJ databases">
        <authorList>
            <person name="Chen Y."/>
            <person name="Shah S."/>
            <person name="Dougan E. K."/>
            <person name="Thang M."/>
            <person name="Chan C."/>
        </authorList>
    </citation>
    <scope>NUCLEOTIDE SEQUENCE [LARGE SCALE GENOMIC DNA]</scope>
</reference>
<dbReference type="InterPro" id="IPR001870">
    <property type="entry name" value="B30.2/SPRY"/>
</dbReference>
<evidence type="ECO:0000313" key="5">
    <source>
        <dbReference type="Proteomes" id="UP001642484"/>
    </source>
</evidence>
<dbReference type="PANTHER" id="PTHR12429">
    <property type="entry name" value="NEURALIZED"/>
    <property type="match status" value="1"/>
</dbReference>
<feature type="domain" description="B30.2/SPRY" evidence="2">
    <location>
        <begin position="726"/>
        <end position="928"/>
    </location>
</feature>
<accession>A0ABP0P5G9</accession>
<keyword evidence="5" id="KW-1185">Reference proteome</keyword>
<dbReference type="Gene3D" id="2.60.120.920">
    <property type="match status" value="3"/>
</dbReference>
<evidence type="ECO:0000313" key="4">
    <source>
        <dbReference type="EMBL" id="CAK9069935.1"/>
    </source>
</evidence>
<feature type="region of interest" description="Disordered" evidence="1">
    <location>
        <begin position="1"/>
        <end position="33"/>
    </location>
</feature>
<dbReference type="SMART" id="SM00015">
    <property type="entry name" value="IQ"/>
    <property type="match status" value="9"/>
</dbReference>
<dbReference type="Proteomes" id="UP001642484">
    <property type="component" value="Unassembled WGS sequence"/>
</dbReference>
<feature type="region of interest" description="Disordered" evidence="1">
    <location>
        <begin position="589"/>
        <end position="649"/>
    </location>
</feature>
<dbReference type="InterPro" id="IPR043136">
    <property type="entry name" value="B30.2/SPRY_sf"/>
</dbReference>
<evidence type="ECO:0000256" key="1">
    <source>
        <dbReference type="SAM" id="MobiDB-lite"/>
    </source>
</evidence>
<dbReference type="InterPro" id="IPR037962">
    <property type="entry name" value="Neuralized"/>
</dbReference>
<feature type="region of interest" description="Disordered" evidence="1">
    <location>
        <begin position="664"/>
        <end position="740"/>
    </location>
</feature>
<sequence length="1146" mass="126739">MATKDLDGASSSEAKGWLAKVPPLPEWPGSRPSSEVLVVKPRLPDEVEALFAEAAALVAARPRRNTRLQVLEEEMQRHGAARKIALAWKERALQRQQRAAGVVQKHFRGLHGRRHFQAEKRKQCACRLQRWWRKKRFYLAWFRTHMLRKCAVKLQSWHRGNKAREEVYNMLVQRQAAVRISAAFRGWRLRQQVKQQQRSARKIQAHWRWHRLWQAYLRYRERERQRQRAARQIQASARSFLSVQELQRRKQIQRHGAASMVQKHFRGWCSWRRFQKGKQAACRLQRWWRKKRLYLAWRRLRKSAVKLQSWLRGKQVRDEVKQQQRSARKIQAHWRWHRLWQAYLRYREREQQRQRAARQIQASARSFLSVQELQRRKQAAAKARGPPVTSDSAVPGVQTAPTVSNHNAEPPRSVLNGFCAHLCSPLVSLEGKVRARRTGVHPKGMGLGCVVFGDGPLPHFPEGRYFEVRIEEVAQDFPDGLNLGVALKLPMARPKEPYATCEEVPRSFCYGFDGMAHRCDREDLEAIDWSPVDLEVGDVVGILVTKQGVMQLIVNGILEVFSIDGLPDQDLFPLVELMGNTVAVSLRPGASPPAVRPRDPKMASAPTVQVNAAPEPPPSVPQVPTAEMSSKGAAPLTTLNPGAVQPSQVQPAAVQPAAVQPAAVQPTAVQPAAAQGRFSTRRSMAPAPKAAPEASSSGPAQAVMPPTETLPTSHSGAPRRSAAREGRFSSRRSMAKPAAAPVKATGAFYAPLLSKQMQLSKDGNSVRHKDETGQQLYGIAVGSSPLAPLPGGRYFEVRVDKVRKGMSDGLALGFTLVPPSELAGEELHEVSDTLPESWTAGYDGFYRSVNYADNDQTTLTWNPSSLQVNDRVGALLTRAGQFMILVNGKVVVRVSDDFPLADVEAFYPVVDLLGRVCQVTMTLDVVPPPDVTVGATFTGFDPKLVGKTAHLDGTRLLCASNDAGGDALGGVVFGDGPLPCTGPDGEAYFEVVVQELRQGKEDGLVLGVASKKPGSMDEILMGCDVKDAWSIGYNGCAFSPDLEEELPVKWSPVNLQRGDCAGLLVKGDGSLIVLINGVPVCKGPKQVPVLDVPLYPFVDLLGNAKAVQLQKPTAELVKTAVVNCAKAAKRSLLSNSGKDPAFFDAW</sequence>
<feature type="compositionally biased region" description="Low complexity" evidence="1">
    <location>
        <begin position="683"/>
        <end position="702"/>
    </location>
</feature>
<protein>
    <submittedName>
        <fullName evidence="4">Uncharacterized protein</fullName>
    </submittedName>
</protein>
<comment type="caution">
    <text evidence="4">The sequence shown here is derived from an EMBL/GenBank/DDBJ whole genome shotgun (WGS) entry which is preliminary data.</text>
</comment>
<evidence type="ECO:0000259" key="3">
    <source>
        <dbReference type="PROSITE" id="PS51065"/>
    </source>
</evidence>
<dbReference type="PROSITE" id="PS50096">
    <property type="entry name" value="IQ"/>
    <property type="match status" value="9"/>
</dbReference>
<dbReference type="PROSITE" id="PS51065">
    <property type="entry name" value="NHR"/>
    <property type="match status" value="1"/>
</dbReference>
<feature type="region of interest" description="Disordered" evidence="1">
    <location>
        <begin position="378"/>
        <end position="408"/>
    </location>
</feature>
<organism evidence="4 5">
    <name type="scientific">Durusdinium trenchii</name>
    <dbReference type="NCBI Taxonomy" id="1381693"/>
    <lineage>
        <taxon>Eukaryota</taxon>
        <taxon>Sar</taxon>
        <taxon>Alveolata</taxon>
        <taxon>Dinophyceae</taxon>
        <taxon>Suessiales</taxon>
        <taxon>Symbiodiniaceae</taxon>
        <taxon>Durusdinium</taxon>
    </lineage>
</organism>